<evidence type="ECO:0000256" key="1">
    <source>
        <dbReference type="SAM" id="SignalP"/>
    </source>
</evidence>
<sequence length="74" mass="8577">MELCRWVFCVLLLIASSLRVGAEQLRRGQRTERISGWLFSSPPPSSLMGFLSSLNSLLHHMEPGVWDINWMFVW</sequence>
<evidence type="ECO:0000313" key="2">
    <source>
        <dbReference type="EMBL" id="RVX17875.1"/>
    </source>
</evidence>
<feature type="chain" id="PRO_5019577338" evidence="1">
    <location>
        <begin position="23"/>
        <end position="74"/>
    </location>
</feature>
<feature type="signal peptide" evidence="1">
    <location>
        <begin position="1"/>
        <end position="22"/>
    </location>
</feature>
<organism evidence="2 3">
    <name type="scientific">Vitis vinifera</name>
    <name type="common">Grape</name>
    <dbReference type="NCBI Taxonomy" id="29760"/>
    <lineage>
        <taxon>Eukaryota</taxon>
        <taxon>Viridiplantae</taxon>
        <taxon>Streptophyta</taxon>
        <taxon>Embryophyta</taxon>
        <taxon>Tracheophyta</taxon>
        <taxon>Spermatophyta</taxon>
        <taxon>Magnoliopsida</taxon>
        <taxon>eudicotyledons</taxon>
        <taxon>Gunneridae</taxon>
        <taxon>Pentapetalae</taxon>
        <taxon>rosids</taxon>
        <taxon>Vitales</taxon>
        <taxon>Vitaceae</taxon>
        <taxon>Viteae</taxon>
        <taxon>Vitis</taxon>
    </lineage>
</organism>
<dbReference type="AlphaFoldDB" id="A0A438K9J4"/>
<name>A0A438K9J4_VITVI</name>
<dbReference type="EMBL" id="QGNW01000012">
    <property type="protein sequence ID" value="RVX17875.1"/>
    <property type="molecule type" value="Genomic_DNA"/>
</dbReference>
<reference evidence="2 3" key="1">
    <citation type="journal article" date="2018" name="PLoS Genet.">
        <title>Population sequencing reveals clonal diversity and ancestral inbreeding in the grapevine cultivar Chardonnay.</title>
        <authorList>
            <person name="Roach M.J."/>
            <person name="Johnson D.L."/>
            <person name="Bohlmann J."/>
            <person name="van Vuuren H.J."/>
            <person name="Jones S.J."/>
            <person name="Pretorius I.S."/>
            <person name="Schmidt S.A."/>
            <person name="Borneman A.R."/>
        </authorList>
    </citation>
    <scope>NUCLEOTIDE SEQUENCE [LARGE SCALE GENOMIC DNA]</scope>
    <source>
        <strain evidence="3">cv. Chardonnay</strain>
        <tissue evidence="2">Leaf</tissue>
    </source>
</reference>
<keyword evidence="1" id="KW-0732">Signal</keyword>
<evidence type="ECO:0000313" key="3">
    <source>
        <dbReference type="Proteomes" id="UP000288805"/>
    </source>
</evidence>
<dbReference type="Proteomes" id="UP000288805">
    <property type="component" value="Unassembled WGS sequence"/>
</dbReference>
<proteinExistence type="predicted"/>
<comment type="caution">
    <text evidence="2">The sequence shown here is derived from an EMBL/GenBank/DDBJ whole genome shotgun (WGS) entry which is preliminary data.</text>
</comment>
<protein>
    <submittedName>
        <fullName evidence="2">Uncharacterized protein</fullName>
    </submittedName>
</protein>
<accession>A0A438K9J4</accession>
<gene>
    <name evidence="2" type="ORF">CK203_003929</name>
</gene>